<proteinExistence type="inferred from homology"/>
<organism evidence="13">
    <name type="scientific">Oryza sativa subsp. japonica</name>
    <name type="common">Rice</name>
    <dbReference type="NCBI Taxonomy" id="39947"/>
    <lineage>
        <taxon>Eukaryota</taxon>
        <taxon>Viridiplantae</taxon>
        <taxon>Streptophyta</taxon>
        <taxon>Embryophyta</taxon>
        <taxon>Tracheophyta</taxon>
        <taxon>Spermatophyta</taxon>
        <taxon>Magnoliopsida</taxon>
        <taxon>Liliopsida</taxon>
        <taxon>Poales</taxon>
        <taxon>Poaceae</taxon>
        <taxon>BOP clade</taxon>
        <taxon>Oryzoideae</taxon>
        <taxon>Oryzeae</taxon>
        <taxon>Oryzinae</taxon>
        <taxon>Oryza</taxon>
        <taxon>Oryza sativa</taxon>
    </lineage>
</organism>
<dbReference type="GO" id="GO:0031408">
    <property type="term" value="P:oxylipin biosynthetic process"/>
    <property type="evidence" value="ECO:0007669"/>
    <property type="project" value="UniProtKB-KW"/>
</dbReference>
<dbReference type="GO" id="GO:0004497">
    <property type="term" value="F:monooxygenase activity"/>
    <property type="evidence" value="ECO:0007669"/>
    <property type="project" value="InterPro"/>
</dbReference>
<dbReference type="InterPro" id="IPR036396">
    <property type="entry name" value="Cyt_P450_sf"/>
</dbReference>
<evidence type="ECO:0000256" key="9">
    <source>
        <dbReference type="ARBA" id="ARBA00023239"/>
    </source>
</evidence>
<keyword evidence="4" id="KW-0925">Oxylipin biosynthesis</keyword>
<keyword evidence="6 10" id="KW-0408">Iron</keyword>
<dbReference type="Gene3D" id="1.10.630.10">
    <property type="entry name" value="Cytochrome P450"/>
    <property type="match status" value="1"/>
</dbReference>
<evidence type="ECO:0000256" key="2">
    <source>
        <dbReference type="ARBA" id="ARBA00022516"/>
    </source>
</evidence>
<name>A3AN14_ORYSJ</name>
<comment type="cofactor">
    <cofactor evidence="10">
        <name>heme</name>
        <dbReference type="ChEBI" id="CHEBI:30413"/>
    </cofactor>
</comment>
<keyword evidence="3 10" id="KW-0479">Metal-binding</keyword>
<dbReference type="GO" id="GO:0006633">
    <property type="term" value="P:fatty acid biosynthetic process"/>
    <property type="evidence" value="ECO:0007669"/>
    <property type="project" value="UniProtKB-KW"/>
</dbReference>
<accession>A3AN14</accession>
<evidence type="ECO:0000256" key="8">
    <source>
        <dbReference type="ARBA" id="ARBA00023160"/>
    </source>
</evidence>
<evidence type="ECO:0000256" key="10">
    <source>
        <dbReference type="PIRSR" id="PIRSR602403-1"/>
    </source>
</evidence>
<evidence type="ECO:0000256" key="7">
    <source>
        <dbReference type="ARBA" id="ARBA00023098"/>
    </source>
</evidence>
<evidence type="ECO:0000256" key="12">
    <source>
        <dbReference type="SAM" id="Phobius"/>
    </source>
</evidence>
<reference evidence="13" key="2">
    <citation type="submission" date="2008-12" db="EMBL/GenBank/DDBJ databases">
        <title>Improved gene annotation of the rice (Oryza sativa) genomes.</title>
        <authorList>
            <person name="Wang J."/>
            <person name="Li R."/>
            <person name="Fan W."/>
            <person name="Huang Q."/>
            <person name="Zhang J."/>
            <person name="Zhou Y."/>
            <person name="Hu Y."/>
            <person name="Zi S."/>
            <person name="Li J."/>
            <person name="Ni P."/>
            <person name="Zheng H."/>
            <person name="Zhang Y."/>
            <person name="Zhao M."/>
            <person name="Hao Q."/>
            <person name="McDermott J."/>
            <person name="Samudrala R."/>
            <person name="Kristiansen K."/>
            <person name="Wong G.K.-S."/>
        </authorList>
    </citation>
    <scope>NUCLEOTIDE SEQUENCE</scope>
</reference>
<evidence type="ECO:0000256" key="1">
    <source>
        <dbReference type="ARBA" id="ARBA00010617"/>
    </source>
</evidence>
<dbReference type="InterPro" id="IPR002403">
    <property type="entry name" value="Cyt_P450_E_grp-IV"/>
</dbReference>
<dbReference type="GO" id="GO:0005506">
    <property type="term" value="F:iron ion binding"/>
    <property type="evidence" value="ECO:0007669"/>
    <property type="project" value="InterPro"/>
</dbReference>
<keyword evidence="10" id="KW-0349">Heme</keyword>
<evidence type="ECO:0000313" key="13">
    <source>
        <dbReference type="EMBL" id="EAZ28703.1"/>
    </source>
</evidence>
<feature type="binding site" description="axial binding residue" evidence="10">
    <location>
        <position position="403"/>
    </location>
    <ligand>
        <name>heme</name>
        <dbReference type="ChEBI" id="CHEBI:30413"/>
    </ligand>
    <ligandPart>
        <name>Fe</name>
        <dbReference type="ChEBI" id="CHEBI:18248"/>
    </ligandPart>
</feature>
<keyword evidence="5" id="KW-0276">Fatty acid metabolism</keyword>
<keyword evidence="12" id="KW-0472">Membrane</keyword>
<dbReference type="PRINTS" id="PR00465">
    <property type="entry name" value="EP450IV"/>
</dbReference>
<sequence length="503" mass="56234">MATAAACISFASPSPARVVIRRQTRASASASATDRQEVVSPKRRLPLRKVPGDYGPPVVGAIRDRYEYFYGPGGRDGFFAARVRAHRSTVVRLNMPPGPFVARDPRVVALLDAASFPVLFDTSLVDKTDLFTGTFMPSTDLNGGYRVLSYLDPSEPNQAPVKTLLFYLLSHRRQQVIPKFREVSARCSASPPHLVEDTLLHSLRLPPALVKKDYDRLADFFRDAAKAVVDEGERLGIAREEAVHNILFALCFNSFGGMKILFPTLVKWLGRAGARVHGRLATEVRGAVRDNGGEVTMKALAEMPLVKSAVYEALRIEPPVAMQYGRAKRDMVVESHDYGYEVREGEMLFGYQPMATKDPRVFARPEEYVPDRFLGEDGARLLRHVVWSNGPETAAPTLHDKQCAGKDFVVLVARLLLVELFLRYDSFDVESHLHARLICHRHLAQEGHLLTTAGQSLRRPVILFSVLFFFTKYFSSISNFFTLYGVINQLVRIRSCTGSDFLC</sequence>
<dbReference type="EMBL" id="CM000140">
    <property type="protein sequence ID" value="EAZ28703.1"/>
    <property type="molecule type" value="Genomic_DNA"/>
</dbReference>
<evidence type="ECO:0000256" key="3">
    <source>
        <dbReference type="ARBA" id="ARBA00022723"/>
    </source>
</evidence>
<dbReference type="GO" id="GO:0016705">
    <property type="term" value="F:oxidoreductase activity, acting on paired donors, with incorporation or reduction of molecular oxygen"/>
    <property type="evidence" value="ECO:0007669"/>
    <property type="project" value="InterPro"/>
</dbReference>
<keyword evidence="8" id="KW-0275">Fatty acid biosynthesis</keyword>
<keyword evidence="12" id="KW-1133">Transmembrane helix</keyword>
<comment type="similarity">
    <text evidence="1">Belongs to the cytochrome P450 family.</text>
</comment>
<feature type="region of interest" description="Disordered" evidence="11">
    <location>
        <begin position="23"/>
        <end position="43"/>
    </location>
</feature>
<evidence type="ECO:0000256" key="4">
    <source>
        <dbReference type="ARBA" id="ARBA00022767"/>
    </source>
</evidence>
<keyword evidence="9" id="KW-0456">Lyase</keyword>
<dbReference type="PANTHER" id="PTHR24286">
    <property type="entry name" value="CYTOCHROME P450 26"/>
    <property type="match status" value="1"/>
</dbReference>
<gene>
    <name evidence="13" type="ORF">OsJ_12717</name>
</gene>
<dbReference type="InterPro" id="IPR001128">
    <property type="entry name" value="Cyt_P450"/>
</dbReference>
<dbReference type="CDD" id="cd11071">
    <property type="entry name" value="CYP74"/>
    <property type="match status" value="1"/>
</dbReference>
<dbReference type="Proteomes" id="UP000007752">
    <property type="component" value="Chromosome 3"/>
</dbReference>
<feature type="transmembrane region" description="Helical" evidence="12">
    <location>
        <begin position="461"/>
        <end position="487"/>
    </location>
</feature>
<dbReference type="SUPFAM" id="SSF48264">
    <property type="entry name" value="Cytochrome P450"/>
    <property type="match status" value="1"/>
</dbReference>
<keyword evidence="12" id="KW-0812">Transmembrane</keyword>
<dbReference type="AlphaFoldDB" id="A3AN14"/>
<keyword evidence="2" id="KW-0444">Lipid biosynthesis</keyword>
<dbReference type="Pfam" id="PF00067">
    <property type="entry name" value="p450"/>
    <property type="match status" value="1"/>
</dbReference>
<dbReference type="GO" id="GO:0016829">
    <property type="term" value="F:lyase activity"/>
    <property type="evidence" value="ECO:0007669"/>
    <property type="project" value="UniProtKB-KW"/>
</dbReference>
<dbReference type="PANTHER" id="PTHR24286:SF255">
    <property type="entry name" value="ALLENE OXIDE SYNTHASE, CHLOROPLASTIC"/>
    <property type="match status" value="1"/>
</dbReference>
<dbReference type="GO" id="GO:0020037">
    <property type="term" value="F:heme binding"/>
    <property type="evidence" value="ECO:0007669"/>
    <property type="project" value="InterPro"/>
</dbReference>
<evidence type="ECO:0000256" key="5">
    <source>
        <dbReference type="ARBA" id="ARBA00022832"/>
    </source>
</evidence>
<evidence type="ECO:0000256" key="11">
    <source>
        <dbReference type="SAM" id="MobiDB-lite"/>
    </source>
</evidence>
<evidence type="ECO:0008006" key="14">
    <source>
        <dbReference type="Google" id="ProtNLM"/>
    </source>
</evidence>
<keyword evidence="7" id="KW-0443">Lipid metabolism</keyword>
<evidence type="ECO:0000256" key="6">
    <source>
        <dbReference type="ARBA" id="ARBA00023004"/>
    </source>
</evidence>
<protein>
    <recommendedName>
        <fullName evidence="14">Allene oxide synthase 1, chloroplastic</fullName>
    </recommendedName>
</protein>
<reference evidence="13" key="1">
    <citation type="journal article" date="2005" name="PLoS Biol.">
        <title>The genomes of Oryza sativa: a history of duplications.</title>
        <authorList>
            <person name="Yu J."/>
            <person name="Wang J."/>
            <person name="Lin W."/>
            <person name="Li S."/>
            <person name="Li H."/>
            <person name="Zhou J."/>
            <person name="Ni P."/>
            <person name="Dong W."/>
            <person name="Hu S."/>
            <person name="Zeng C."/>
            <person name="Zhang J."/>
            <person name="Zhang Y."/>
            <person name="Li R."/>
            <person name="Xu Z."/>
            <person name="Li S."/>
            <person name="Li X."/>
            <person name="Zheng H."/>
            <person name="Cong L."/>
            <person name="Lin L."/>
            <person name="Yin J."/>
            <person name="Geng J."/>
            <person name="Li G."/>
            <person name="Shi J."/>
            <person name="Liu J."/>
            <person name="Lv H."/>
            <person name="Li J."/>
            <person name="Wang J."/>
            <person name="Deng Y."/>
            <person name="Ran L."/>
            <person name="Shi X."/>
            <person name="Wang X."/>
            <person name="Wu Q."/>
            <person name="Li C."/>
            <person name="Ren X."/>
            <person name="Wang J."/>
            <person name="Wang X."/>
            <person name="Li D."/>
            <person name="Liu D."/>
            <person name="Zhang X."/>
            <person name="Ji Z."/>
            <person name="Zhao W."/>
            <person name="Sun Y."/>
            <person name="Zhang Z."/>
            <person name="Bao J."/>
            <person name="Han Y."/>
            <person name="Dong L."/>
            <person name="Ji J."/>
            <person name="Chen P."/>
            <person name="Wu S."/>
            <person name="Liu J."/>
            <person name="Xiao Y."/>
            <person name="Bu D."/>
            <person name="Tan J."/>
            <person name="Yang L."/>
            <person name="Ye C."/>
            <person name="Zhang J."/>
            <person name="Xu J."/>
            <person name="Zhou Y."/>
            <person name="Yu Y."/>
            <person name="Zhang B."/>
            <person name="Zhuang S."/>
            <person name="Wei H."/>
            <person name="Liu B."/>
            <person name="Lei M."/>
            <person name="Yu H."/>
            <person name="Li Y."/>
            <person name="Xu H."/>
            <person name="Wei S."/>
            <person name="He X."/>
            <person name="Fang L."/>
            <person name="Zhang Z."/>
            <person name="Zhang Y."/>
            <person name="Huang X."/>
            <person name="Su Z."/>
            <person name="Tong W."/>
            <person name="Li J."/>
            <person name="Tong Z."/>
            <person name="Li S."/>
            <person name="Ye J."/>
            <person name="Wang L."/>
            <person name="Fang L."/>
            <person name="Lei T."/>
            <person name="Chen C."/>
            <person name="Chen H."/>
            <person name="Xu Z."/>
            <person name="Li H."/>
            <person name="Huang H."/>
            <person name="Zhang F."/>
            <person name="Xu H."/>
            <person name="Li N."/>
            <person name="Zhao C."/>
            <person name="Li S."/>
            <person name="Dong L."/>
            <person name="Huang Y."/>
            <person name="Li L."/>
            <person name="Xi Y."/>
            <person name="Qi Q."/>
            <person name="Li W."/>
            <person name="Zhang B."/>
            <person name="Hu W."/>
            <person name="Zhang Y."/>
            <person name="Tian X."/>
            <person name="Jiao Y."/>
            <person name="Liang X."/>
            <person name="Jin J."/>
            <person name="Gao L."/>
            <person name="Zheng W."/>
            <person name="Hao B."/>
            <person name="Liu S."/>
            <person name="Wang W."/>
            <person name="Yuan L."/>
            <person name="Cao M."/>
            <person name="McDermott J."/>
            <person name="Samudrala R."/>
            <person name="Wang J."/>
            <person name="Wong G.K."/>
            <person name="Yang H."/>
        </authorList>
    </citation>
    <scope>NUCLEOTIDE SEQUENCE [LARGE SCALE GENOMIC DNA]</scope>
</reference>